<accession>A0AAV2RBY9</accession>
<protein>
    <recommendedName>
        <fullName evidence="11">Fringe-like glycosyltransferase domain-containing protein</fullName>
    </recommendedName>
</protein>
<keyword evidence="13" id="KW-1185">Reference proteome</keyword>
<comment type="caution">
    <text evidence="12">The sequence shown here is derived from an EMBL/GenBank/DDBJ whole genome shotgun (WGS) entry which is preliminary data.</text>
</comment>
<organism evidence="12 13">
    <name type="scientific">Meganyctiphanes norvegica</name>
    <name type="common">Northern krill</name>
    <name type="synonym">Thysanopoda norvegica</name>
    <dbReference type="NCBI Taxonomy" id="48144"/>
    <lineage>
        <taxon>Eukaryota</taxon>
        <taxon>Metazoa</taxon>
        <taxon>Ecdysozoa</taxon>
        <taxon>Arthropoda</taxon>
        <taxon>Crustacea</taxon>
        <taxon>Multicrustacea</taxon>
        <taxon>Malacostraca</taxon>
        <taxon>Eumalacostraca</taxon>
        <taxon>Eucarida</taxon>
        <taxon>Euphausiacea</taxon>
        <taxon>Euphausiidae</taxon>
        <taxon>Meganyctiphanes</taxon>
    </lineage>
</organism>
<evidence type="ECO:0000256" key="2">
    <source>
        <dbReference type="ARBA" id="ARBA00008661"/>
    </source>
</evidence>
<keyword evidence="8 10" id="KW-0472">Membrane</keyword>
<evidence type="ECO:0000259" key="11">
    <source>
        <dbReference type="Pfam" id="PF02434"/>
    </source>
</evidence>
<keyword evidence="5 10" id="KW-0812">Transmembrane</keyword>
<dbReference type="GO" id="GO:0012505">
    <property type="term" value="C:endomembrane system"/>
    <property type="evidence" value="ECO:0007669"/>
    <property type="project" value="UniProtKB-SubCell"/>
</dbReference>
<feature type="transmembrane region" description="Helical" evidence="10">
    <location>
        <begin position="20"/>
        <end position="41"/>
    </location>
</feature>
<comment type="similarity">
    <text evidence="2">Belongs to the glycosyltransferase 31 family.</text>
</comment>
<name>A0AAV2RBY9_MEGNR</name>
<sequence>MLTQDAAGQAAAAGGMRLHIRTLTSTILCGALLLLVACLAYSRRDSNDLGHHQHPRAVVATLRQPSWQERQPRSLGADYQLEVVASNSITEDVLLAPDTDALLKQEQEEWTRRHEESHNQVATATAGPSTSLDDIFISVKTTKSFHKTRLDLILKTWFPLARQQTWFFSDVDDEEYQKKTGGHLLNTNCSATHHRRALCCKMAREFDAFLESNKRWWCHFDDDNYVNVASLVRVLGDYDPLQDWYLGKPSIRAPLEIINRDDRTQRISFWFATGGAGFCISRALGLKMMPIASGGKFISVGEKIRLPDDVTMGYIIEHMLHKKLTVVDEFHSHLEPMQFINTDTLQNQVSLSYSQYNNEMNVLPIEGLDKTQDPTRLLSLHCLIYPNFNYCPS</sequence>
<evidence type="ECO:0000256" key="5">
    <source>
        <dbReference type="ARBA" id="ARBA00022692"/>
    </source>
</evidence>
<evidence type="ECO:0000256" key="7">
    <source>
        <dbReference type="ARBA" id="ARBA00022989"/>
    </source>
</evidence>
<dbReference type="PANTHER" id="PTHR10811">
    <property type="entry name" value="FRINGE-RELATED"/>
    <property type="match status" value="1"/>
</dbReference>
<evidence type="ECO:0000256" key="8">
    <source>
        <dbReference type="ARBA" id="ARBA00023136"/>
    </source>
</evidence>
<feature type="domain" description="Fringe-like glycosyltransferase" evidence="11">
    <location>
        <begin position="129"/>
        <end position="376"/>
    </location>
</feature>
<gene>
    <name evidence="12" type="ORF">MNOR_LOCUS22977</name>
</gene>
<dbReference type="EMBL" id="CAXKWB010019772">
    <property type="protein sequence ID" value="CAL4122255.1"/>
    <property type="molecule type" value="Genomic_DNA"/>
</dbReference>
<proteinExistence type="inferred from homology"/>
<keyword evidence="6" id="KW-0735">Signal-anchor</keyword>
<comment type="subcellular location">
    <subcellularLocation>
        <location evidence="9">Endomembrane system</location>
        <topology evidence="9">Single-pass membrane protein</topology>
    </subcellularLocation>
    <subcellularLocation>
        <location evidence="1">Membrane</location>
        <topology evidence="1">Single-pass type II membrane protein</topology>
    </subcellularLocation>
</comment>
<evidence type="ECO:0000313" key="12">
    <source>
        <dbReference type="EMBL" id="CAL4122255.1"/>
    </source>
</evidence>
<keyword evidence="7 10" id="KW-1133">Transmembrane helix</keyword>
<dbReference type="GO" id="GO:0016020">
    <property type="term" value="C:membrane"/>
    <property type="evidence" value="ECO:0007669"/>
    <property type="project" value="UniProtKB-SubCell"/>
</dbReference>
<reference evidence="12 13" key="1">
    <citation type="submission" date="2024-05" db="EMBL/GenBank/DDBJ databases">
        <authorList>
            <person name="Wallberg A."/>
        </authorList>
    </citation>
    <scope>NUCLEOTIDE SEQUENCE [LARGE SCALE GENOMIC DNA]</scope>
</reference>
<dbReference type="InterPro" id="IPR003378">
    <property type="entry name" value="Fringe-like_glycosylTrfase"/>
</dbReference>
<dbReference type="AlphaFoldDB" id="A0AAV2RBY9"/>
<evidence type="ECO:0000256" key="10">
    <source>
        <dbReference type="SAM" id="Phobius"/>
    </source>
</evidence>
<evidence type="ECO:0000256" key="3">
    <source>
        <dbReference type="ARBA" id="ARBA00022676"/>
    </source>
</evidence>
<keyword evidence="4" id="KW-0808">Transferase</keyword>
<evidence type="ECO:0000256" key="4">
    <source>
        <dbReference type="ARBA" id="ARBA00022679"/>
    </source>
</evidence>
<keyword evidence="3" id="KW-0328">Glycosyltransferase</keyword>
<evidence type="ECO:0000313" key="13">
    <source>
        <dbReference type="Proteomes" id="UP001497623"/>
    </source>
</evidence>
<dbReference type="Pfam" id="PF02434">
    <property type="entry name" value="Fringe"/>
    <property type="match status" value="1"/>
</dbReference>
<dbReference type="Gene3D" id="3.90.550.50">
    <property type="match status" value="1"/>
</dbReference>
<dbReference type="GO" id="GO:0016757">
    <property type="term" value="F:glycosyltransferase activity"/>
    <property type="evidence" value="ECO:0007669"/>
    <property type="project" value="UniProtKB-KW"/>
</dbReference>
<dbReference type="Proteomes" id="UP001497623">
    <property type="component" value="Unassembled WGS sequence"/>
</dbReference>
<evidence type="ECO:0000256" key="6">
    <source>
        <dbReference type="ARBA" id="ARBA00022968"/>
    </source>
</evidence>
<evidence type="ECO:0000256" key="9">
    <source>
        <dbReference type="ARBA" id="ARBA00037847"/>
    </source>
</evidence>
<evidence type="ECO:0000256" key="1">
    <source>
        <dbReference type="ARBA" id="ARBA00004606"/>
    </source>
</evidence>